<dbReference type="Proteomes" id="UP000001052">
    <property type="component" value="Chromosome"/>
</dbReference>
<feature type="compositionally biased region" description="Basic and acidic residues" evidence="1">
    <location>
        <begin position="74"/>
        <end position="96"/>
    </location>
</feature>
<sequence>MRSTPNEFPVAPPSGSTSQDASRRPSATPTFRPNLSPQSASPPSPHGDKVHLSKQAQETSQGDPPTTASAQMSRAERQILDQLQARDREVKTHEQAHIAAGGPYVSGGASYSYRIGPDGKMYAVGGEVSIDVSPVPGNPEATIEKAQAIQRSATAPAEPSAQDAIVASKARAMESEARAELRQEEHSEAPDSTSVANERTGRVAAGVSAGSDVAPLSELAPSAGPQRATEANSQRPDRLEASDLELLLQAAESYTSMAIPPAHLPSAGLSLHA</sequence>
<feature type="compositionally biased region" description="Basic and acidic residues" evidence="1">
    <location>
        <begin position="171"/>
        <end position="189"/>
    </location>
</feature>
<feature type="compositionally biased region" description="Polar residues" evidence="1">
    <location>
        <begin position="54"/>
        <end position="72"/>
    </location>
</feature>
<gene>
    <name evidence="2" type="ordered locus">Dret_0608</name>
</gene>
<organism evidence="2 3">
    <name type="scientific">Desulfohalobium retbaense (strain ATCC 49708 / DSM 5692 / JCM 16813 / HR100)</name>
    <dbReference type="NCBI Taxonomy" id="485915"/>
    <lineage>
        <taxon>Bacteria</taxon>
        <taxon>Pseudomonadati</taxon>
        <taxon>Thermodesulfobacteriota</taxon>
        <taxon>Desulfovibrionia</taxon>
        <taxon>Desulfovibrionales</taxon>
        <taxon>Desulfohalobiaceae</taxon>
        <taxon>Desulfohalobium</taxon>
    </lineage>
</organism>
<dbReference type="InterPro" id="IPR021973">
    <property type="entry name" value="SprA-related"/>
</dbReference>
<feature type="compositionally biased region" description="Low complexity" evidence="1">
    <location>
        <begin position="203"/>
        <end position="214"/>
    </location>
</feature>
<dbReference type="KEGG" id="drt:Dret_0608"/>
<dbReference type="RefSeq" id="WP_015751063.1">
    <property type="nucleotide sequence ID" value="NC_013223.1"/>
</dbReference>
<reference evidence="2 3" key="2">
    <citation type="journal article" date="2010" name="Stand. Genomic Sci.">
        <title>Complete genome sequence of Desulfohalobium retbaense type strain (HR(100)).</title>
        <authorList>
            <person name="Spring S."/>
            <person name="Nolan M."/>
            <person name="Lapidus A."/>
            <person name="Glavina Del Rio T."/>
            <person name="Copeland A."/>
            <person name="Tice H."/>
            <person name="Cheng J.F."/>
            <person name="Lucas S."/>
            <person name="Land M."/>
            <person name="Chen F."/>
            <person name="Bruce D."/>
            <person name="Goodwin L."/>
            <person name="Pitluck S."/>
            <person name="Ivanova N."/>
            <person name="Mavromatis K."/>
            <person name="Mikhailova N."/>
            <person name="Pati A."/>
            <person name="Chen A."/>
            <person name="Palaniappan K."/>
            <person name="Hauser L."/>
            <person name="Chang Y.J."/>
            <person name="Jeffries C.D."/>
            <person name="Munk C."/>
            <person name="Kiss H."/>
            <person name="Chain P."/>
            <person name="Han C."/>
            <person name="Brettin T."/>
            <person name="Detter J.C."/>
            <person name="Schuler E."/>
            <person name="Goker M."/>
            <person name="Rohde M."/>
            <person name="Bristow J."/>
            <person name="Eisen J.A."/>
            <person name="Markowitz V."/>
            <person name="Hugenholtz P."/>
            <person name="Kyrpides N.C."/>
            <person name="Klenk H.P."/>
        </authorList>
    </citation>
    <scope>NUCLEOTIDE SEQUENCE [LARGE SCALE GENOMIC DNA]</scope>
    <source>
        <strain evidence="2 3">DSM 5692</strain>
    </source>
</reference>
<feature type="compositionally biased region" description="Polar residues" evidence="1">
    <location>
        <begin position="14"/>
        <end position="39"/>
    </location>
</feature>
<feature type="region of interest" description="Disordered" evidence="1">
    <location>
        <begin position="149"/>
        <end position="243"/>
    </location>
</feature>
<dbReference type="eggNOG" id="COG3064">
    <property type="taxonomic scope" value="Bacteria"/>
</dbReference>
<dbReference type="AlphaFoldDB" id="C8WYY9"/>
<dbReference type="Pfam" id="PF12118">
    <property type="entry name" value="SprA-related"/>
    <property type="match status" value="1"/>
</dbReference>
<evidence type="ECO:0008006" key="4">
    <source>
        <dbReference type="Google" id="ProtNLM"/>
    </source>
</evidence>
<protein>
    <recommendedName>
        <fullName evidence="4">SrpA-related protein</fullName>
    </recommendedName>
</protein>
<dbReference type="HOGENOM" id="CLU_1018337_0_0_7"/>
<dbReference type="EMBL" id="CP001734">
    <property type="protein sequence ID" value="ACV67905.1"/>
    <property type="molecule type" value="Genomic_DNA"/>
</dbReference>
<dbReference type="STRING" id="485915.Dret_0608"/>
<name>C8WYY9_DESRD</name>
<reference evidence="3" key="1">
    <citation type="submission" date="2009-09" db="EMBL/GenBank/DDBJ databases">
        <title>The complete chromosome of Desulfohalobium retbaense DSM 5692.</title>
        <authorList>
            <consortium name="US DOE Joint Genome Institute (JGI-PGF)"/>
            <person name="Lucas S."/>
            <person name="Copeland A."/>
            <person name="Lapidus A."/>
            <person name="Glavina del Rio T."/>
            <person name="Dalin E."/>
            <person name="Tice H."/>
            <person name="Bruce D."/>
            <person name="Goodwin L."/>
            <person name="Pitluck S."/>
            <person name="Kyrpides N."/>
            <person name="Mavromatis K."/>
            <person name="Ivanova N."/>
            <person name="Mikhailova N."/>
            <person name="Munk A.C."/>
            <person name="Brettin T."/>
            <person name="Detter J.C."/>
            <person name="Han C."/>
            <person name="Tapia R."/>
            <person name="Larimer F."/>
            <person name="Land M."/>
            <person name="Hauser L."/>
            <person name="Markowitz V."/>
            <person name="Cheng J.-F."/>
            <person name="Hugenholtz P."/>
            <person name="Woyke T."/>
            <person name="Wu D."/>
            <person name="Spring S."/>
            <person name="Klenk H.-P."/>
            <person name="Eisen J.A."/>
        </authorList>
    </citation>
    <scope>NUCLEOTIDE SEQUENCE [LARGE SCALE GENOMIC DNA]</scope>
    <source>
        <strain evidence="3">DSM 5692</strain>
    </source>
</reference>
<keyword evidence="3" id="KW-1185">Reference proteome</keyword>
<proteinExistence type="predicted"/>
<feature type="region of interest" description="Disordered" evidence="1">
    <location>
        <begin position="1"/>
        <end position="112"/>
    </location>
</feature>
<evidence type="ECO:0000256" key="1">
    <source>
        <dbReference type="SAM" id="MobiDB-lite"/>
    </source>
</evidence>
<evidence type="ECO:0000313" key="2">
    <source>
        <dbReference type="EMBL" id="ACV67905.1"/>
    </source>
</evidence>
<evidence type="ECO:0000313" key="3">
    <source>
        <dbReference type="Proteomes" id="UP000001052"/>
    </source>
</evidence>
<accession>C8WYY9</accession>